<dbReference type="InterPro" id="IPR045865">
    <property type="entry name" value="ACT-like_dom_sf"/>
</dbReference>
<dbReference type="SUPFAM" id="SSF143548">
    <property type="entry name" value="Serine metabolism enzymes domain"/>
    <property type="match status" value="1"/>
</dbReference>
<comment type="cofactor">
    <cofactor evidence="1 12">
        <name>[4Fe-4S] cluster</name>
        <dbReference type="ChEBI" id="CHEBI:49883"/>
    </cofactor>
</comment>
<evidence type="ECO:0000256" key="2">
    <source>
        <dbReference type="ARBA" id="ARBA00004742"/>
    </source>
</evidence>
<dbReference type="STRING" id="871963.Desdi_2722"/>
<dbReference type="InterPro" id="IPR029009">
    <property type="entry name" value="ASB_dom_sf"/>
</dbReference>
<dbReference type="PROSITE" id="PS51671">
    <property type="entry name" value="ACT"/>
    <property type="match status" value="1"/>
</dbReference>
<keyword evidence="5 11" id="KW-0004">4Fe-4S</keyword>
<dbReference type="PANTHER" id="PTHR30182:SF12">
    <property type="entry name" value="L-SERINE DEHYDRATASE, BETA CHAIN-RELATED"/>
    <property type="match status" value="1"/>
</dbReference>
<dbReference type="InterPro" id="IPR002912">
    <property type="entry name" value="ACT_dom"/>
</dbReference>
<dbReference type="eggNOG" id="COG1760">
    <property type="taxonomic scope" value="Bacteria"/>
</dbReference>
<evidence type="ECO:0000313" key="14">
    <source>
        <dbReference type="EMBL" id="AGA70137.1"/>
    </source>
</evidence>
<name>L0FAA2_DESDL</name>
<dbReference type="NCBIfam" id="TIGR00719">
    <property type="entry name" value="sda_beta"/>
    <property type="match status" value="1"/>
</dbReference>
<evidence type="ECO:0000256" key="3">
    <source>
        <dbReference type="ARBA" id="ARBA00008636"/>
    </source>
</evidence>
<accession>L0FAA2</accession>
<dbReference type="RefSeq" id="WP_015263103.1">
    <property type="nucleotide sequence ID" value="NC_019903.1"/>
</dbReference>
<comment type="pathway">
    <text evidence="2 11">Carbohydrate biosynthesis; gluconeogenesis.</text>
</comment>
<dbReference type="Pfam" id="PF01842">
    <property type="entry name" value="ACT"/>
    <property type="match status" value="1"/>
</dbReference>
<dbReference type="InterPro" id="IPR051318">
    <property type="entry name" value="Fe-S_L-Ser"/>
</dbReference>
<dbReference type="CDD" id="cd04903">
    <property type="entry name" value="ACT_LSD"/>
    <property type="match status" value="1"/>
</dbReference>
<evidence type="ECO:0000256" key="1">
    <source>
        <dbReference type="ARBA" id="ARBA00001966"/>
    </source>
</evidence>
<keyword evidence="4 11" id="KW-0312">Gluconeogenesis</keyword>
<dbReference type="UniPathway" id="UPA00138"/>
<organism evidence="14 15">
    <name type="scientific">Desulfitobacterium dichloroeliminans (strain LMG P-21439 / DCA1)</name>
    <dbReference type="NCBI Taxonomy" id="871963"/>
    <lineage>
        <taxon>Bacteria</taxon>
        <taxon>Bacillati</taxon>
        <taxon>Bacillota</taxon>
        <taxon>Clostridia</taxon>
        <taxon>Eubacteriales</taxon>
        <taxon>Desulfitobacteriaceae</taxon>
        <taxon>Desulfitobacterium</taxon>
    </lineage>
</organism>
<dbReference type="GO" id="GO:0046872">
    <property type="term" value="F:metal ion binding"/>
    <property type="evidence" value="ECO:0007669"/>
    <property type="project" value="UniProtKB-UniRule"/>
</dbReference>
<dbReference type="PIRSF" id="PIRSF036692">
    <property type="entry name" value="SDH_B"/>
    <property type="match status" value="1"/>
</dbReference>
<evidence type="ECO:0000256" key="5">
    <source>
        <dbReference type="ARBA" id="ARBA00022485"/>
    </source>
</evidence>
<protein>
    <recommendedName>
        <fullName evidence="11">L-serine deaminase</fullName>
    </recommendedName>
</protein>
<evidence type="ECO:0000256" key="8">
    <source>
        <dbReference type="ARBA" id="ARBA00023014"/>
    </source>
</evidence>
<dbReference type="OrthoDB" id="9813137at2"/>
<dbReference type="Pfam" id="PF03315">
    <property type="entry name" value="SDH_beta"/>
    <property type="match status" value="1"/>
</dbReference>
<feature type="domain" description="ACT" evidence="13">
    <location>
        <begin position="149"/>
        <end position="223"/>
    </location>
</feature>
<keyword evidence="6 11" id="KW-0479">Metal-binding</keyword>
<dbReference type="PANTHER" id="PTHR30182">
    <property type="entry name" value="L-SERINE DEHYDRATASE"/>
    <property type="match status" value="1"/>
</dbReference>
<evidence type="ECO:0000256" key="7">
    <source>
        <dbReference type="ARBA" id="ARBA00023004"/>
    </source>
</evidence>
<gene>
    <name evidence="14" type="ordered locus">Desdi_2722</name>
</gene>
<keyword evidence="8 11" id="KW-0411">Iron-sulfur</keyword>
<sequence length="223" mass="23603">MGRSTVFDLIGPIMVGPSSSHTAGAVRLGAMARKIYGGQPQEAVLTLHGSFAETGKGHGTNLALIAGLLGMRTDDERIPQAQDIADEQGLSIRFRTEDLGDVHPNTVKISLKAGEGHEVVVMGSSIGGGRIKIQGINEFKVEIMGDYHTLVVLQNDLPGVVAQVTSLIATTQINIAQMRVSREKKGAHALMIIETDQAIDPAALALINKLPAVNEAMAIEPLE</sequence>
<keyword evidence="15" id="KW-1185">Reference proteome</keyword>
<dbReference type="FunFam" id="3.30.70.260:FF:000008">
    <property type="entry name" value="D-3-phosphoglycerate dehydrogenase, chloroplastic"/>
    <property type="match status" value="1"/>
</dbReference>
<evidence type="ECO:0000256" key="4">
    <source>
        <dbReference type="ARBA" id="ARBA00022432"/>
    </source>
</evidence>
<evidence type="ECO:0000256" key="10">
    <source>
        <dbReference type="ARBA" id="ARBA00049406"/>
    </source>
</evidence>
<proteinExistence type="inferred from homology"/>
<evidence type="ECO:0000259" key="13">
    <source>
        <dbReference type="PROSITE" id="PS51671"/>
    </source>
</evidence>
<evidence type="ECO:0000256" key="6">
    <source>
        <dbReference type="ARBA" id="ARBA00022723"/>
    </source>
</evidence>
<keyword evidence="7 11" id="KW-0408">Iron</keyword>
<dbReference type="InterPro" id="IPR005131">
    <property type="entry name" value="Ser_deHydtase_bsu"/>
</dbReference>
<evidence type="ECO:0000256" key="11">
    <source>
        <dbReference type="PIRNR" id="PIRNR036692"/>
    </source>
</evidence>
<dbReference type="AlphaFoldDB" id="L0FAA2"/>
<dbReference type="SUPFAM" id="SSF55021">
    <property type="entry name" value="ACT-like"/>
    <property type="match status" value="1"/>
</dbReference>
<reference evidence="15" key="1">
    <citation type="submission" date="2012-02" db="EMBL/GenBank/DDBJ databases">
        <title>Complete sequence of Desulfitobacterium dichloroeliminans LMG P-21439.</title>
        <authorList>
            <person name="Lucas S."/>
            <person name="Han J."/>
            <person name="Lapidus A."/>
            <person name="Cheng J.-F."/>
            <person name="Goodwin L."/>
            <person name="Pitluck S."/>
            <person name="Peters L."/>
            <person name="Ovchinnikova G."/>
            <person name="Teshima H."/>
            <person name="Detter J.C."/>
            <person name="Han C."/>
            <person name="Tapia R."/>
            <person name="Land M."/>
            <person name="Hauser L."/>
            <person name="Kyrpides N."/>
            <person name="Ivanova N."/>
            <person name="Pagani I."/>
            <person name="Kruse T."/>
            <person name="de Vos W.M."/>
            <person name="Boon N."/>
            <person name="Smidt H."/>
            <person name="Woyke T."/>
        </authorList>
    </citation>
    <scope>NUCLEOTIDE SEQUENCE [LARGE SCALE GENOMIC DNA]</scope>
    <source>
        <strain evidence="15">LMG P-21439 / DCA1</strain>
    </source>
</reference>
<keyword evidence="9 11" id="KW-0456">Lyase</keyword>
<dbReference type="GO" id="GO:0051539">
    <property type="term" value="F:4 iron, 4 sulfur cluster binding"/>
    <property type="evidence" value="ECO:0007669"/>
    <property type="project" value="UniProtKB-UniRule"/>
</dbReference>
<dbReference type="GO" id="GO:0006094">
    <property type="term" value="P:gluconeogenesis"/>
    <property type="evidence" value="ECO:0007669"/>
    <property type="project" value="UniProtKB-UniRule"/>
</dbReference>
<dbReference type="HOGENOM" id="CLU_086592_0_0_9"/>
<dbReference type="GO" id="GO:0003941">
    <property type="term" value="F:L-serine ammonia-lyase activity"/>
    <property type="evidence" value="ECO:0007669"/>
    <property type="project" value="UniProtKB-UniRule"/>
</dbReference>
<evidence type="ECO:0000256" key="9">
    <source>
        <dbReference type="ARBA" id="ARBA00023239"/>
    </source>
</evidence>
<evidence type="ECO:0000256" key="12">
    <source>
        <dbReference type="RuleBase" id="RU366059"/>
    </source>
</evidence>
<dbReference type="Proteomes" id="UP000010797">
    <property type="component" value="Chromosome"/>
</dbReference>
<comment type="catalytic activity">
    <reaction evidence="10 11 12">
        <text>L-serine = pyruvate + NH4(+)</text>
        <dbReference type="Rhea" id="RHEA:19169"/>
        <dbReference type="ChEBI" id="CHEBI:15361"/>
        <dbReference type="ChEBI" id="CHEBI:28938"/>
        <dbReference type="ChEBI" id="CHEBI:33384"/>
        <dbReference type="EC" id="4.3.1.17"/>
    </reaction>
</comment>
<comment type="similarity">
    <text evidence="3 11 12">Belongs to the iron-sulfur dependent L-serine dehydratase family.</text>
</comment>
<dbReference type="InterPro" id="IPR004643">
    <property type="entry name" value="Fe-S_L-Ser_bsu"/>
</dbReference>
<dbReference type="EMBL" id="CP003344">
    <property type="protein sequence ID" value="AGA70137.1"/>
    <property type="molecule type" value="Genomic_DNA"/>
</dbReference>
<dbReference type="Gene3D" id="3.30.70.260">
    <property type="match status" value="1"/>
</dbReference>
<evidence type="ECO:0000313" key="15">
    <source>
        <dbReference type="Proteomes" id="UP000010797"/>
    </source>
</evidence>
<dbReference type="KEGG" id="ddl:Desdi_2722"/>
<dbReference type="Gene3D" id="3.30.1330.90">
    <property type="entry name" value="D-3-phosphoglycerate dehydrogenase, domain 3"/>
    <property type="match status" value="1"/>
</dbReference>